<geneLocation type="plasmid" evidence="8 9">
    <name>p1</name>
</geneLocation>
<keyword evidence="8" id="KW-0614">Plasmid</keyword>
<evidence type="ECO:0000256" key="6">
    <source>
        <dbReference type="ARBA" id="ARBA00023136"/>
    </source>
</evidence>
<dbReference type="GO" id="GO:0005886">
    <property type="term" value="C:plasma membrane"/>
    <property type="evidence" value="ECO:0007669"/>
    <property type="project" value="UniProtKB-SubCell"/>
</dbReference>
<dbReference type="PANTHER" id="PTHR30250">
    <property type="entry name" value="PST FAMILY PREDICTED COLANIC ACID TRANSPORTER"/>
    <property type="match status" value="1"/>
</dbReference>
<feature type="transmembrane region" description="Helical" evidence="7">
    <location>
        <begin position="368"/>
        <end position="388"/>
    </location>
</feature>
<feature type="transmembrane region" description="Helical" evidence="7">
    <location>
        <begin position="394"/>
        <end position="414"/>
    </location>
</feature>
<reference evidence="8 9" key="1">
    <citation type="submission" date="2018-09" db="EMBL/GenBank/DDBJ databases">
        <title>Whole genome based analysis of evolution and adaptive divergence in Indian and Brazilian strains of Azospirillum brasilense.</title>
        <authorList>
            <person name="Singh C."/>
            <person name="Tripathi A.K."/>
        </authorList>
    </citation>
    <scope>NUCLEOTIDE SEQUENCE [LARGE SCALE GENOMIC DNA]</scope>
    <source>
        <strain evidence="8 9">MTCC4035</strain>
        <plasmid evidence="8 9">p1</plasmid>
    </source>
</reference>
<keyword evidence="6 7" id="KW-0472">Membrane</keyword>
<name>A0A4D8PFQ7_9PROT</name>
<proteinExistence type="inferred from homology"/>
<keyword evidence="3" id="KW-1003">Cell membrane</keyword>
<evidence type="ECO:0000256" key="7">
    <source>
        <dbReference type="SAM" id="Phobius"/>
    </source>
</evidence>
<feature type="transmembrane region" description="Helical" evidence="7">
    <location>
        <begin position="96"/>
        <end position="118"/>
    </location>
</feature>
<dbReference type="KEGG" id="aare:D3093_19365"/>
<feature type="transmembrane region" description="Helical" evidence="7">
    <location>
        <begin position="160"/>
        <end position="186"/>
    </location>
</feature>
<accession>A0A4D8PFQ7</accession>
<feature type="transmembrane region" description="Helical" evidence="7">
    <location>
        <begin position="330"/>
        <end position="347"/>
    </location>
</feature>
<evidence type="ECO:0000256" key="3">
    <source>
        <dbReference type="ARBA" id="ARBA00022475"/>
    </source>
</evidence>
<feature type="transmembrane region" description="Helical" evidence="7">
    <location>
        <begin position="301"/>
        <end position="324"/>
    </location>
</feature>
<feature type="transmembrane region" description="Helical" evidence="7">
    <location>
        <begin position="256"/>
        <end position="280"/>
    </location>
</feature>
<dbReference type="PANTHER" id="PTHR30250:SF10">
    <property type="entry name" value="LIPOPOLYSACCHARIDE BIOSYNTHESIS PROTEIN WZXC"/>
    <property type="match status" value="1"/>
</dbReference>
<evidence type="ECO:0000313" key="8">
    <source>
        <dbReference type="EMBL" id="QCN97402.1"/>
    </source>
</evidence>
<comment type="similarity">
    <text evidence="2">Belongs to the polysaccharide synthase family.</text>
</comment>
<evidence type="ECO:0000256" key="4">
    <source>
        <dbReference type="ARBA" id="ARBA00022692"/>
    </source>
</evidence>
<dbReference type="AlphaFoldDB" id="A0A4D8PFQ7"/>
<evidence type="ECO:0008006" key="10">
    <source>
        <dbReference type="Google" id="ProtNLM"/>
    </source>
</evidence>
<organism evidence="8 9">
    <name type="scientific">Azospirillum argentinense</name>
    <dbReference type="NCBI Taxonomy" id="2970906"/>
    <lineage>
        <taxon>Bacteria</taxon>
        <taxon>Pseudomonadati</taxon>
        <taxon>Pseudomonadota</taxon>
        <taxon>Alphaproteobacteria</taxon>
        <taxon>Rhodospirillales</taxon>
        <taxon>Azospirillaceae</taxon>
        <taxon>Azospirillum</taxon>
    </lineage>
</organism>
<evidence type="ECO:0000313" key="9">
    <source>
        <dbReference type="Proteomes" id="UP000298595"/>
    </source>
</evidence>
<gene>
    <name evidence="8" type="ORF">D3093_19365</name>
</gene>
<protein>
    <recommendedName>
        <fullName evidence="10">Polysaccharide biosynthesis protein</fullName>
    </recommendedName>
</protein>
<feature type="transmembrane region" description="Helical" evidence="7">
    <location>
        <begin position="124"/>
        <end position="148"/>
    </location>
</feature>
<evidence type="ECO:0000256" key="2">
    <source>
        <dbReference type="ARBA" id="ARBA00007430"/>
    </source>
</evidence>
<evidence type="ECO:0000256" key="1">
    <source>
        <dbReference type="ARBA" id="ARBA00004651"/>
    </source>
</evidence>
<dbReference type="Pfam" id="PF13440">
    <property type="entry name" value="Polysacc_synt_3"/>
    <property type="match status" value="1"/>
</dbReference>
<sequence length="421" mass="45484">MSAAALPILRLFGGPTLRLFRSMGWIGVSEIMGRASRLVTAVALARVFSPEDFGIAASALTAHELIRVFGSMGLGVMIIQARPDELDGVCTVANRLNWLAAIALFMVQCLLAYPIAAIAGEPRLVWMIVALAFVHLIFPWSMVSVFLVQRENRMKVTGLIGGLTLLMENLLTAVLALCGFGLWSVICPRFASTLAWVLLHRRARPWRPVPGHGWEGWRRVLAYGWRVLGTEVLKTSRVTLDKPLIGALFGMDVLGLYYFAFSAGLGISQSLLAALSTVLLPHLREGRDNGGQFHTHAKATLRSVGLIVPPLILTQALLCPLYVPIIFGDAWTPVVPVVLVLCLSAMPRPFADVCSQILRALGHPGADLIWNAGLTAALAIAMVLGAGWGLIGVAWAVLSVHLLAAPLFVAWTFGQAIPRCR</sequence>
<dbReference type="EMBL" id="CP032322">
    <property type="protein sequence ID" value="QCN97402.1"/>
    <property type="molecule type" value="Genomic_DNA"/>
</dbReference>
<dbReference type="InterPro" id="IPR050833">
    <property type="entry name" value="Poly_Biosynth_Transport"/>
</dbReference>
<comment type="subcellular location">
    <subcellularLocation>
        <location evidence="1">Cell membrane</location>
        <topology evidence="1">Multi-pass membrane protein</topology>
    </subcellularLocation>
</comment>
<evidence type="ECO:0000256" key="5">
    <source>
        <dbReference type="ARBA" id="ARBA00022989"/>
    </source>
</evidence>
<keyword evidence="4 7" id="KW-0812">Transmembrane</keyword>
<keyword evidence="5 7" id="KW-1133">Transmembrane helix</keyword>
<dbReference type="Proteomes" id="UP000298595">
    <property type="component" value="Plasmid p1"/>
</dbReference>